<organism evidence="11 12">
    <name type="scientific">Takifugu bimaculatus</name>
    <dbReference type="NCBI Taxonomy" id="433685"/>
    <lineage>
        <taxon>Eukaryota</taxon>
        <taxon>Metazoa</taxon>
        <taxon>Chordata</taxon>
        <taxon>Craniata</taxon>
        <taxon>Vertebrata</taxon>
        <taxon>Euteleostomi</taxon>
        <taxon>Actinopterygii</taxon>
        <taxon>Neopterygii</taxon>
        <taxon>Teleostei</taxon>
        <taxon>Neoteleostei</taxon>
        <taxon>Acanthomorphata</taxon>
        <taxon>Eupercaria</taxon>
        <taxon>Tetraodontiformes</taxon>
        <taxon>Tetradontoidea</taxon>
        <taxon>Tetraodontidae</taxon>
        <taxon>Takifugu</taxon>
    </lineage>
</organism>
<dbReference type="GO" id="GO:0032355">
    <property type="term" value="P:response to estradiol"/>
    <property type="evidence" value="ECO:0007669"/>
    <property type="project" value="TreeGrafter"/>
</dbReference>
<dbReference type="GO" id="GO:0071391">
    <property type="term" value="P:cellular response to estrogen stimulus"/>
    <property type="evidence" value="ECO:0007669"/>
    <property type="project" value="TreeGrafter"/>
</dbReference>
<evidence type="ECO:0000256" key="1">
    <source>
        <dbReference type="ARBA" id="ARBA00022553"/>
    </source>
</evidence>
<dbReference type="Gene3D" id="2.20.90.10">
    <property type="entry name" value="Vitellinogen, beta-sheet shell domain"/>
    <property type="match status" value="1"/>
</dbReference>
<dbReference type="FunFam" id="2.30.230.10:FF:000002">
    <property type="entry name" value="Vitellogenin 7"/>
    <property type="match status" value="1"/>
</dbReference>
<dbReference type="PANTHER" id="PTHR23345:SF9">
    <property type="entry name" value="VITELLOGENIN-RELATED"/>
    <property type="match status" value="1"/>
</dbReference>
<feature type="domain" description="Vitellogenin" evidence="9">
    <location>
        <begin position="24"/>
        <end position="660"/>
    </location>
</feature>
<dbReference type="SUPFAM" id="SSF48431">
    <property type="entry name" value="Lipovitellin-phosvitin complex, superhelical domain"/>
    <property type="match status" value="1"/>
</dbReference>
<dbReference type="Gene3D" id="2.20.50.20">
    <property type="entry name" value="Lipovitellin. Chain A, domain 3"/>
    <property type="match status" value="2"/>
</dbReference>
<keyword evidence="1" id="KW-0597">Phosphoprotein</keyword>
<feature type="domain" description="VWFD" evidence="10">
    <location>
        <begin position="1300"/>
        <end position="1476"/>
    </location>
</feature>
<gene>
    <name evidence="11" type="ORF">fugu_006194</name>
</gene>
<dbReference type="PANTHER" id="PTHR23345">
    <property type="entry name" value="VITELLOGENIN-RELATED"/>
    <property type="match status" value="1"/>
</dbReference>
<keyword evidence="5" id="KW-0325">Glycoprotein</keyword>
<dbReference type="PROSITE" id="PS51211">
    <property type="entry name" value="VITELLOGENIN"/>
    <property type="match status" value="1"/>
</dbReference>
<name>A0A4Z2B6K7_9TELE</name>
<comment type="caution">
    <text evidence="11">The sequence shown here is derived from an EMBL/GenBank/DDBJ whole genome shotgun (WGS) entry which is preliminary data.</text>
</comment>
<dbReference type="SMART" id="SM01170">
    <property type="entry name" value="DUF1944"/>
    <property type="match status" value="1"/>
</dbReference>
<evidence type="ECO:0000256" key="8">
    <source>
        <dbReference type="SAM" id="SignalP"/>
    </source>
</evidence>
<dbReference type="InterPro" id="IPR001846">
    <property type="entry name" value="VWF_type-D"/>
</dbReference>
<comment type="function">
    <text evidence="6">Precursor of the major egg-yolk proteins that are sources of nutrients during early development of oviparous organisms.</text>
</comment>
<evidence type="ECO:0000256" key="2">
    <source>
        <dbReference type="ARBA" id="ARBA00022729"/>
    </source>
</evidence>
<protein>
    <submittedName>
        <fullName evidence="11">Uncharacterized protein</fullName>
    </submittedName>
</protein>
<dbReference type="Pfam" id="PF09172">
    <property type="entry name" value="Vit_open_b-sht"/>
    <property type="match status" value="1"/>
</dbReference>
<dbReference type="FunFam" id="2.20.80.10:FF:000001">
    <property type="entry name" value="Vitellogenin 7"/>
    <property type="match status" value="1"/>
</dbReference>
<dbReference type="FunFam" id="1.25.10.20:FF:000002">
    <property type="entry name" value="Vitellogenin 7"/>
    <property type="match status" value="1"/>
</dbReference>
<dbReference type="Pfam" id="PF01347">
    <property type="entry name" value="Vitellogenin_N"/>
    <property type="match status" value="1"/>
</dbReference>
<evidence type="ECO:0000259" key="10">
    <source>
        <dbReference type="PROSITE" id="PS51233"/>
    </source>
</evidence>
<dbReference type="Gene3D" id="2.20.80.10">
    <property type="entry name" value="Lipovitellin-phosvitin complex, chain A, domain 4"/>
    <property type="match status" value="1"/>
</dbReference>
<dbReference type="SMART" id="SM00638">
    <property type="entry name" value="LPD_N"/>
    <property type="match status" value="1"/>
</dbReference>
<keyword evidence="2 8" id="KW-0732">Signal</keyword>
<dbReference type="Gene3D" id="2.30.230.10">
    <property type="entry name" value="Lipovitellin, beta-sheet shell regions, chain A"/>
    <property type="match status" value="1"/>
</dbReference>
<reference evidence="11 12" key="1">
    <citation type="submission" date="2019-04" db="EMBL/GenBank/DDBJ databases">
        <title>The sequence and de novo assembly of Takifugu bimaculatus genome using PacBio and Hi-C technologies.</title>
        <authorList>
            <person name="Xu P."/>
            <person name="Liu B."/>
            <person name="Zhou Z."/>
        </authorList>
    </citation>
    <scope>NUCLEOTIDE SEQUENCE [LARGE SCALE GENOMIC DNA]</scope>
    <source>
        <strain evidence="11">TB-2018</strain>
        <tissue evidence="11">Muscle</tissue>
    </source>
</reference>
<dbReference type="InterPro" id="IPR015255">
    <property type="entry name" value="Vitellinogen_open_b-sht"/>
</dbReference>
<dbReference type="SUPFAM" id="SSF56968">
    <property type="entry name" value="Lipovitellin-phosvitin complex, beta-sheet shell regions"/>
    <property type="match status" value="3"/>
</dbReference>
<dbReference type="Pfam" id="PF00094">
    <property type="entry name" value="VWD"/>
    <property type="match status" value="1"/>
</dbReference>
<dbReference type="EMBL" id="SWLE01000019">
    <property type="protein sequence ID" value="TNM87973.1"/>
    <property type="molecule type" value="Genomic_DNA"/>
</dbReference>
<accession>A0A4Z2B6K7</accession>
<evidence type="ECO:0000256" key="3">
    <source>
        <dbReference type="ARBA" id="ARBA00022761"/>
    </source>
</evidence>
<dbReference type="SMART" id="SM00216">
    <property type="entry name" value="VWD"/>
    <property type="match status" value="1"/>
</dbReference>
<dbReference type="Gene3D" id="1.25.10.20">
    <property type="entry name" value="Vitellinogen, superhelical"/>
    <property type="match status" value="1"/>
</dbReference>
<dbReference type="GO" id="GO:0005319">
    <property type="term" value="F:lipid transporter activity"/>
    <property type="evidence" value="ECO:0007669"/>
    <property type="project" value="InterPro"/>
</dbReference>
<proteinExistence type="predicted"/>
<evidence type="ECO:0000256" key="7">
    <source>
        <dbReference type="PROSITE-ProRule" id="PRU00557"/>
    </source>
</evidence>
<dbReference type="SMART" id="SM01169">
    <property type="entry name" value="DUF1943"/>
    <property type="match status" value="1"/>
</dbReference>
<sequence length="1570" mass="175852">MRVIVLALAVALVVGSQDNFAPDFASDMTYEYDYEGKIMGGLPEKGLARAGLKIQAKVSIRKANNVYYLKLSDAKIFEYNGIWPKDAFSLASKLSSELADQLMTPIKFEYTNGLVGKVSAPAKVSATVLNICRGILNILHVTVKKTHNIYDLQERGSQGMCKTHYIRVDKKEGAFTLIKTRDLNHCQDRIYKDTGLAYAHRYPESEATKTKLKGMSTFSYEMKLTDQGSQIKNATTEEIIQFSPFNILNGAAQMEAKQKLILVNVLKTPLESIRGDYPTRGSLQYEFDTELLQTPVQLLKTSSPVPQMVNILNHLVNFNMKMVHEDAPLKFIELIQMLRYAKYPEIESLWAQLKEKPDYRTWILNAIPAIGTSTAVRFTKEKFIARELSVAETAQALIASVHLVTADLKSLNLIKELCMHERVREIPFLHEMAMLGYGTAVSKYCVANPSCPVELLRPIHEILISAVQKVNAEEIILAVKVLGNAGHPGSLKPLMKLLPCFSATDIKLPHRVHIEIVLALRNVAKKIPREVQNIAVKLFTDKTTHAELRMAAAVVLFETKLPMGLVTSLATSLLKEENLQFASFVYSYMKAMTKSTTPDHTSVAIACNVAMKILSPKYGRLSYRYSRAFYYDAYQNPWMMGAAASAFYVNEAATLLPKAVLAKARTYLSGAYADVIEVGVRTDGIQEAILKMKDENSQRIDKITQIVKALSGWRASPSRKPLASMYVKLFGQEIAFANIDKVVFDQLIEFGSQIPAYSRDALQSLLSGISTRVVKPMLVNEIRHIFPTAVGLPMELSFYTAGVAAATVECRASVVPSLSREFKVSQLLDSDISIDASIIPSVSLHTYAVMGVNTALIQAAMMTKAKVYTALPAKVQTKMNIMKGHFKFDFLPVEDVDKIASAFVETYAVARNVEDLAAARLTPVLPDEINVNSRGSSSSTKSTWMVSKSSEIVSDSQLVANQISVKSYQRKICKEYQPYGIKACTEIESRNAAFLRNCLLYSMIGRHGVSVQVARAAPEIRNIEIEIQVGPKAAEKILRTVNLNEDEEVLADKTSKQTDCFEQKFTNDHSHQQSHDSRRSKVWSSSSEAIANKDRYMADPKHLFLTVIIRAVRSDQKLQGYQVTAYFDRQSRRVQIILANLDEQEKWGMYATAVLLSNHKMMASLDWGKNSKQYQMVLTAESGSVATKSAIRVKMSWEKIPSSIKRRVRKLYRMVIHRSRDNGVQVKKAKNAPNQITLSVSVASQNRLNFQLVTPKRTFSKCDVKLPSYLLYLQTAEEIQVYHNNWLDKLFYILSKSSAVECTVLKDKIITFNRGSFNTELPHSCAQVLVQDCSQELKFLVLLKKDYTQNQNQINVKIADLDIDMYNNNNAVQLKVNGVPFQISTQIYQHPTGHIHIRQRGEGITLHAPFYGLQEIYFDMSALKVQVVDWMKGQTCGLCGKADGEVRQEFRMPNGRVANSAISYAHSWVESGKSCRDPSGCLMKYESVKLEKQMFIEGQESKCFSVEPVLRCLPGCSPVRTTQANIGFHCVPADTNLNYSEVQSSMFDKSVDVKETAEAHLACRCSMQCP</sequence>
<dbReference type="Pfam" id="PF09175">
    <property type="entry name" value="Vit_b-sht_shell"/>
    <property type="match status" value="1"/>
</dbReference>
<dbReference type="InterPro" id="IPR015258">
    <property type="entry name" value="Vitellinogen_b-sht_shell"/>
</dbReference>
<evidence type="ECO:0000313" key="12">
    <source>
        <dbReference type="Proteomes" id="UP000516260"/>
    </source>
</evidence>
<dbReference type="InterPro" id="IPR037088">
    <property type="entry name" value="Vitellinogen_b-sht_shell_sf"/>
</dbReference>
<dbReference type="InterPro" id="IPR001747">
    <property type="entry name" value="Vitellogenin_N"/>
</dbReference>
<evidence type="ECO:0000256" key="5">
    <source>
        <dbReference type="ARBA" id="ARBA00023180"/>
    </source>
</evidence>
<dbReference type="FunFam" id="2.20.50.20:FF:000001">
    <property type="entry name" value="Vitellogenin 5"/>
    <property type="match status" value="1"/>
</dbReference>
<evidence type="ECO:0000259" key="9">
    <source>
        <dbReference type="PROSITE" id="PS51211"/>
    </source>
</evidence>
<evidence type="ECO:0000313" key="11">
    <source>
        <dbReference type="EMBL" id="TNM87973.1"/>
    </source>
</evidence>
<keyword evidence="12" id="KW-1185">Reference proteome</keyword>
<dbReference type="GO" id="GO:0045735">
    <property type="term" value="F:nutrient reservoir activity"/>
    <property type="evidence" value="ECO:0007669"/>
    <property type="project" value="UniProtKB-KW"/>
</dbReference>
<keyword evidence="4" id="KW-1015">Disulfide bond</keyword>
<evidence type="ECO:0000256" key="6">
    <source>
        <dbReference type="ARBA" id="ARBA00057087"/>
    </source>
</evidence>
<dbReference type="Proteomes" id="UP000516260">
    <property type="component" value="Chromosome 6"/>
</dbReference>
<dbReference type="InterPro" id="IPR015817">
    <property type="entry name" value="Vitellinogen_open_b-sht_sub1"/>
</dbReference>
<feature type="chain" id="PRO_5021440072" evidence="8">
    <location>
        <begin position="16"/>
        <end position="1570"/>
    </location>
</feature>
<dbReference type="PROSITE" id="PS51233">
    <property type="entry name" value="VWFD"/>
    <property type="match status" value="1"/>
</dbReference>
<dbReference type="InterPro" id="IPR011030">
    <property type="entry name" value="Lipovitellin_superhlx_dom"/>
</dbReference>
<dbReference type="InterPro" id="IPR050733">
    <property type="entry name" value="Vitellogenin/Apolipophorin"/>
</dbReference>
<keyword evidence="3" id="KW-0758">Storage protein</keyword>
<dbReference type="InterPro" id="IPR015816">
    <property type="entry name" value="Vitellinogen_b-sht_N"/>
</dbReference>
<comment type="caution">
    <text evidence="7">Lacks conserved residue(s) required for the propagation of feature annotation.</text>
</comment>
<evidence type="ECO:0000256" key="4">
    <source>
        <dbReference type="ARBA" id="ARBA00023157"/>
    </source>
</evidence>
<feature type="signal peptide" evidence="8">
    <location>
        <begin position="1"/>
        <end position="15"/>
    </location>
</feature>
<dbReference type="InterPro" id="IPR015819">
    <property type="entry name" value="Lipid_transp_b-sht_shell"/>
</dbReference>